<evidence type="ECO:0000313" key="8">
    <source>
        <dbReference type="EMBL" id="PWN91616.1"/>
    </source>
</evidence>
<evidence type="ECO:0000256" key="4">
    <source>
        <dbReference type="ARBA" id="ARBA00023136"/>
    </source>
</evidence>
<dbReference type="GO" id="GO:0005506">
    <property type="term" value="F:iron ion binding"/>
    <property type="evidence" value="ECO:0007669"/>
    <property type="project" value="InterPro"/>
</dbReference>
<dbReference type="AlphaFoldDB" id="A0A316YRI0"/>
<feature type="domain" description="Fatty acid hydroxylase" evidence="7">
    <location>
        <begin position="190"/>
        <end position="325"/>
    </location>
</feature>
<protein>
    <recommendedName>
        <fullName evidence="7">Fatty acid hydroxylase domain-containing protein</fullName>
    </recommendedName>
</protein>
<keyword evidence="9" id="KW-1185">Reference proteome</keyword>
<dbReference type="InterPro" id="IPR006694">
    <property type="entry name" value="Fatty_acid_hydroxylase"/>
</dbReference>
<dbReference type="GO" id="GO:0008610">
    <property type="term" value="P:lipid biosynthetic process"/>
    <property type="evidence" value="ECO:0007669"/>
    <property type="project" value="InterPro"/>
</dbReference>
<dbReference type="EMBL" id="KZ819635">
    <property type="protein sequence ID" value="PWN91616.1"/>
    <property type="molecule type" value="Genomic_DNA"/>
</dbReference>
<evidence type="ECO:0000256" key="6">
    <source>
        <dbReference type="SAM" id="Phobius"/>
    </source>
</evidence>
<evidence type="ECO:0000259" key="7">
    <source>
        <dbReference type="Pfam" id="PF04116"/>
    </source>
</evidence>
<organism evidence="8 9">
    <name type="scientific">Acaromyces ingoldii</name>
    <dbReference type="NCBI Taxonomy" id="215250"/>
    <lineage>
        <taxon>Eukaryota</taxon>
        <taxon>Fungi</taxon>
        <taxon>Dikarya</taxon>
        <taxon>Basidiomycota</taxon>
        <taxon>Ustilaginomycotina</taxon>
        <taxon>Exobasidiomycetes</taxon>
        <taxon>Exobasidiales</taxon>
        <taxon>Cryptobasidiaceae</taxon>
        <taxon>Acaromyces</taxon>
    </lineage>
</organism>
<dbReference type="FunCoup" id="A0A316YRI0">
    <property type="interactions" value="82"/>
</dbReference>
<accession>A0A316YRI0</accession>
<dbReference type="GO" id="GO:0016020">
    <property type="term" value="C:membrane"/>
    <property type="evidence" value="ECO:0007669"/>
    <property type="project" value="UniProtKB-SubCell"/>
</dbReference>
<feature type="compositionally biased region" description="Low complexity" evidence="5">
    <location>
        <begin position="358"/>
        <end position="371"/>
    </location>
</feature>
<dbReference type="PANTHER" id="PTHR11863">
    <property type="entry name" value="STEROL DESATURASE"/>
    <property type="match status" value="1"/>
</dbReference>
<evidence type="ECO:0000256" key="2">
    <source>
        <dbReference type="ARBA" id="ARBA00022692"/>
    </source>
</evidence>
<feature type="transmembrane region" description="Helical" evidence="6">
    <location>
        <begin position="177"/>
        <end position="201"/>
    </location>
</feature>
<dbReference type="Proteomes" id="UP000245768">
    <property type="component" value="Unassembled WGS sequence"/>
</dbReference>
<dbReference type="InterPro" id="IPR050307">
    <property type="entry name" value="Sterol_Desaturase_Related"/>
</dbReference>
<comment type="subcellular location">
    <subcellularLocation>
        <location evidence="1">Membrane</location>
    </subcellularLocation>
</comment>
<feature type="compositionally biased region" description="Basic and acidic residues" evidence="5">
    <location>
        <begin position="377"/>
        <end position="395"/>
    </location>
</feature>
<dbReference type="InParanoid" id="A0A316YRI0"/>
<sequence length="419" mass="47135">MSFPTMMSSATATGGADTASLMESLHQHLVPLKPLPYASYYKGEISLLPFLSDKYLSLLAPILIYWASSLWFHLLDTLQLPFFEKYRLHEPAEIAARNRVSAKRVIVMVLFQQVVQTILGIFVLEGEETVRKQVFADHEAAMANIAMRVAHVAVATVGFKNGAKILQMLGPWFVHWLYWWGIPAFQLGWAFLVMDAWQYFLHRAFHESRFLYKHFHSHHHRLYVPYAFGALYNHPFEGLLLDSAGGAVAHAAAFMTVRQGILLFTFSTMKTVADHGGYAFPPWLDPLHLLFPNTAEYHDVHHQMQGLRYNYSQPYFVHFDILFGTRMSAEKFAKMRAVNDKLKREKWAVDKAANGSEATVATGAAGSATKASTRRRIGAEVHDDVSPGEVARRAAADGVGDITTTLDQESYREKAGVVT</sequence>
<name>A0A316YRI0_9BASI</name>
<dbReference type="RefSeq" id="XP_025378814.1">
    <property type="nucleotide sequence ID" value="XM_025521074.1"/>
</dbReference>
<dbReference type="Pfam" id="PF04116">
    <property type="entry name" value="FA_hydroxylase"/>
    <property type="match status" value="1"/>
</dbReference>
<dbReference type="GO" id="GO:0016491">
    <property type="term" value="F:oxidoreductase activity"/>
    <property type="evidence" value="ECO:0007669"/>
    <property type="project" value="InterPro"/>
</dbReference>
<keyword evidence="4 6" id="KW-0472">Membrane</keyword>
<evidence type="ECO:0000256" key="5">
    <source>
        <dbReference type="SAM" id="MobiDB-lite"/>
    </source>
</evidence>
<keyword evidence="2 6" id="KW-0812">Transmembrane</keyword>
<proteinExistence type="predicted"/>
<evidence type="ECO:0000256" key="1">
    <source>
        <dbReference type="ARBA" id="ARBA00004370"/>
    </source>
</evidence>
<dbReference type="GeneID" id="37042990"/>
<gene>
    <name evidence="8" type="ORF">FA10DRAFT_265465</name>
</gene>
<dbReference type="OrthoDB" id="408954at2759"/>
<reference evidence="8 9" key="1">
    <citation type="journal article" date="2018" name="Mol. Biol. Evol.">
        <title>Broad Genomic Sampling Reveals a Smut Pathogenic Ancestry of the Fungal Clade Ustilaginomycotina.</title>
        <authorList>
            <person name="Kijpornyongpan T."/>
            <person name="Mondo S.J."/>
            <person name="Barry K."/>
            <person name="Sandor L."/>
            <person name="Lee J."/>
            <person name="Lipzen A."/>
            <person name="Pangilinan J."/>
            <person name="LaButti K."/>
            <person name="Hainaut M."/>
            <person name="Henrissat B."/>
            <person name="Grigoriev I.V."/>
            <person name="Spatafora J.W."/>
            <person name="Aime M.C."/>
        </authorList>
    </citation>
    <scope>NUCLEOTIDE SEQUENCE [LARGE SCALE GENOMIC DNA]</scope>
    <source>
        <strain evidence="8 9">MCA 4198</strain>
    </source>
</reference>
<feature type="transmembrane region" description="Helical" evidence="6">
    <location>
        <begin position="55"/>
        <end position="75"/>
    </location>
</feature>
<keyword evidence="3 6" id="KW-1133">Transmembrane helix</keyword>
<evidence type="ECO:0000256" key="3">
    <source>
        <dbReference type="ARBA" id="ARBA00022989"/>
    </source>
</evidence>
<feature type="region of interest" description="Disordered" evidence="5">
    <location>
        <begin position="358"/>
        <end position="396"/>
    </location>
</feature>
<evidence type="ECO:0000313" key="9">
    <source>
        <dbReference type="Proteomes" id="UP000245768"/>
    </source>
</evidence>
<feature type="transmembrane region" description="Helical" evidence="6">
    <location>
        <begin position="105"/>
        <end position="124"/>
    </location>
</feature>
<dbReference type="STRING" id="215250.A0A316YRI0"/>